<dbReference type="GO" id="GO:0003962">
    <property type="term" value="F:cystathionine gamma-synthase activity"/>
    <property type="evidence" value="ECO:0007669"/>
    <property type="project" value="UniProtKB-EC"/>
</dbReference>
<dbReference type="Gene3D" id="3.40.640.10">
    <property type="entry name" value="Type I PLP-dependent aspartate aminotransferase-like (Major domain)"/>
    <property type="match status" value="1"/>
</dbReference>
<accession>A0A1W1D3B6</accession>
<dbReference type="EC" id="2.5.1.48" evidence="6"/>
<dbReference type="FunFam" id="3.40.640.10:FF:000035">
    <property type="entry name" value="O-succinylhomoserine sulfhydrylase"/>
    <property type="match status" value="1"/>
</dbReference>
<dbReference type="PANTHER" id="PTHR43797">
    <property type="entry name" value="HOMOCYSTEINE/CYSTEINE SYNTHASE"/>
    <property type="match status" value="1"/>
</dbReference>
<dbReference type="GO" id="GO:0005737">
    <property type="term" value="C:cytoplasm"/>
    <property type="evidence" value="ECO:0007669"/>
    <property type="project" value="TreeGrafter"/>
</dbReference>
<comment type="similarity">
    <text evidence="2">Belongs to the trans-sulfuration enzymes family.</text>
</comment>
<dbReference type="Pfam" id="PF01053">
    <property type="entry name" value="Cys_Met_Meta_PP"/>
    <property type="match status" value="1"/>
</dbReference>
<dbReference type="GO" id="GO:0019346">
    <property type="term" value="P:transsulfuration"/>
    <property type="evidence" value="ECO:0007669"/>
    <property type="project" value="InterPro"/>
</dbReference>
<comment type="subunit">
    <text evidence="3">Homotetramer.</text>
</comment>
<dbReference type="InterPro" id="IPR006235">
    <property type="entry name" value="OAc-hSer/O-AcSer_sulfhydrylase"/>
</dbReference>
<dbReference type="InterPro" id="IPR015421">
    <property type="entry name" value="PyrdxlP-dep_Trfase_major"/>
</dbReference>
<dbReference type="GO" id="GO:0006535">
    <property type="term" value="P:cysteine biosynthetic process from serine"/>
    <property type="evidence" value="ECO:0007669"/>
    <property type="project" value="TreeGrafter"/>
</dbReference>
<proteinExistence type="inferred from homology"/>
<evidence type="ECO:0000313" key="6">
    <source>
        <dbReference type="EMBL" id="SFV74942.1"/>
    </source>
</evidence>
<keyword evidence="5" id="KW-0663">Pyridoxal phosphate</keyword>
<reference evidence="6" key="1">
    <citation type="submission" date="2016-10" db="EMBL/GenBank/DDBJ databases">
        <authorList>
            <person name="de Groot N.N."/>
        </authorList>
    </citation>
    <scope>NUCLEOTIDE SEQUENCE</scope>
</reference>
<dbReference type="NCBIfam" id="TIGR01326">
    <property type="entry name" value="OAH_OAS_sulfhy"/>
    <property type="match status" value="1"/>
</dbReference>
<dbReference type="GO" id="GO:0030170">
    <property type="term" value="F:pyridoxal phosphate binding"/>
    <property type="evidence" value="ECO:0007669"/>
    <property type="project" value="InterPro"/>
</dbReference>
<dbReference type="PANTHER" id="PTHR43797:SF2">
    <property type="entry name" value="HOMOCYSTEINE_CYSTEINE SYNTHASE"/>
    <property type="match status" value="1"/>
</dbReference>
<keyword evidence="4 6" id="KW-0808">Transferase</keyword>
<evidence type="ECO:0000256" key="1">
    <source>
        <dbReference type="ARBA" id="ARBA00001933"/>
    </source>
</evidence>
<gene>
    <name evidence="6" type="ORF">MNB_SM-3-1547</name>
</gene>
<dbReference type="GO" id="GO:0003961">
    <property type="term" value="F:O-acetylhomoserine aminocarboxypropyltransferase activity"/>
    <property type="evidence" value="ECO:0007669"/>
    <property type="project" value="UniProtKB-EC"/>
</dbReference>
<dbReference type="AlphaFoldDB" id="A0A1W1D3B6"/>
<organism evidence="6">
    <name type="scientific">hydrothermal vent metagenome</name>
    <dbReference type="NCBI Taxonomy" id="652676"/>
    <lineage>
        <taxon>unclassified sequences</taxon>
        <taxon>metagenomes</taxon>
        <taxon>ecological metagenomes</taxon>
    </lineage>
</organism>
<protein>
    <submittedName>
        <fullName evidence="6">O-acetylhomoserine sulfhydrylase / O-succinylhomoserine sulfhydrylase</fullName>
        <ecNumber evidence="6">2.5.1.48</ecNumber>
        <ecNumber evidence="6">2.5.1.49</ecNumber>
    </submittedName>
</protein>
<dbReference type="CDD" id="cd00614">
    <property type="entry name" value="CGS_like"/>
    <property type="match status" value="1"/>
</dbReference>
<dbReference type="PIRSF" id="PIRSF001434">
    <property type="entry name" value="CGS"/>
    <property type="match status" value="1"/>
</dbReference>
<dbReference type="GO" id="GO:0071269">
    <property type="term" value="P:L-homocysteine biosynthetic process"/>
    <property type="evidence" value="ECO:0007669"/>
    <property type="project" value="TreeGrafter"/>
</dbReference>
<dbReference type="InterPro" id="IPR000277">
    <property type="entry name" value="Cys/Met-Metab_PyrdxlP-dep_enz"/>
</dbReference>
<dbReference type="EC" id="2.5.1.49" evidence="6"/>
<dbReference type="EMBL" id="FPHP01000009">
    <property type="protein sequence ID" value="SFV74942.1"/>
    <property type="molecule type" value="Genomic_DNA"/>
</dbReference>
<name>A0A1W1D3B6_9ZZZZ</name>
<dbReference type="InterPro" id="IPR015422">
    <property type="entry name" value="PyrdxlP-dep_Trfase_small"/>
</dbReference>
<evidence type="ECO:0000256" key="3">
    <source>
        <dbReference type="ARBA" id="ARBA00011881"/>
    </source>
</evidence>
<evidence type="ECO:0000256" key="4">
    <source>
        <dbReference type="ARBA" id="ARBA00022679"/>
    </source>
</evidence>
<evidence type="ECO:0000256" key="2">
    <source>
        <dbReference type="ARBA" id="ARBA00009077"/>
    </source>
</evidence>
<dbReference type="Gene3D" id="3.90.1150.10">
    <property type="entry name" value="Aspartate Aminotransferase, domain 1"/>
    <property type="match status" value="1"/>
</dbReference>
<dbReference type="SUPFAM" id="SSF53383">
    <property type="entry name" value="PLP-dependent transferases"/>
    <property type="match status" value="1"/>
</dbReference>
<dbReference type="InterPro" id="IPR015424">
    <property type="entry name" value="PyrdxlP-dep_Trfase"/>
</dbReference>
<dbReference type="GO" id="GO:0004124">
    <property type="term" value="F:cysteine synthase activity"/>
    <property type="evidence" value="ECO:0007669"/>
    <property type="project" value="TreeGrafter"/>
</dbReference>
<dbReference type="FunFam" id="3.90.1150.10:FF:000033">
    <property type="entry name" value="Cystathionine gamma-synthase"/>
    <property type="match status" value="1"/>
</dbReference>
<comment type="cofactor">
    <cofactor evidence="1">
        <name>pyridoxal 5'-phosphate</name>
        <dbReference type="ChEBI" id="CHEBI:597326"/>
    </cofactor>
</comment>
<evidence type="ECO:0000256" key="5">
    <source>
        <dbReference type="ARBA" id="ARBA00022898"/>
    </source>
</evidence>
<sequence>MDLQTIALHAGYEKDSQGTMVVPIYQTTAYEFKDVEYAADLFALKESGNIYTRLNNPTTDVLEKRFSELEGGVAAVATSSGMSAIFFALVNAAEAGDNIICAKQLYGGSLTQTTHTLKRFGIEARFFDVHNPQEIETLVDEKTKVIFFESLTNPSIDVADIETISAIANKYGIITVVDNTVATPIICRPFEFGVDVVVHSTSKYTTGQGLAIGGILVERKGLVQKLKENPRYIHFNTPDESYHGLVYTQSSDAPYTLRARLSLLRDLGAVVSPFNSWLFIQGLETLSLRMKEHSKNALALAEFLESHPKVKKVNYPGLQSNPNYQNAQKYFQDGMCSGLLSFEVESLEEATKIVNATKLYSLVVNIGDSKSIITHPASTTHQQLSQEELIACGVPAGLIRISCGLESAKDLIADMKQALEA</sequence>